<keyword evidence="2" id="KW-1185">Reference proteome</keyword>
<comment type="caution">
    <text evidence="1">The sequence shown here is derived from an EMBL/GenBank/DDBJ whole genome shotgun (WGS) entry which is preliminary data.</text>
</comment>
<sequence>MDLFDHINSTTQYLNESEEEEDYDRVYDELISTTTKALNILKEQKTFNNIQWIKSIKKNFNSVNKMVDEIEQYQQKRMMPLTWKEHTHNTRYLNM</sequence>
<dbReference type="EMBL" id="CAJVQC010101666">
    <property type="protein sequence ID" value="CAG8831549.1"/>
    <property type="molecule type" value="Genomic_DNA"/>
</dbReference>
<proteinExistence type="predicted"/>
<dbReference type="Proteomes" id="UP000789920">
    <property type="component" value="Unassembled WGS sequence"/>
</dbReference>
<feature type="non-terminal residue" evidence="1">
    <location>
        <position position="95"/>
    </location>
</feature>
<evidence type="ECO:0000313" key="1">
    <source>
        <dbReference type="EMBL" id="CAG8831549.1"/>
    </source>
</evidence>
<evidence type="ECO:0000313" key="2">
    <source>
        <dbReference type="Proteomes" id="UP000789920"/>
    </source>
</evidence>
<name>A0ACA9S8N1_9GLOM</name>
<accession>A0ACA9S8N1</accession>
<organism evidence="1 2">
    <name type="scientific">Racocetra persica</name>
    <dbReference type="NCBI Taxonomy" id="160502"/>
    <lineage>
        <taxon>Eukaryota</taxon>
        <taxon>Fungi</taxon>
        <taxon>Fungi incertae sedis</taxon>
        <taxon>Mucoromycota</taxon>
        <taxon>Glomeromycotina</taxon>
        <taxon>Glomeromycetes</taxon>
        <taxon>Diversisporales</taxon>
        <taxon>Gigasporaceae</taxon>
        <taxon>Racocetra</taxon>
    </lineage>
</organism>
<protein>
    <submittedName>
        <fullName evidence="1">15829_t:CDS:1</fullName>
    </submittedName>
</protein>
<reference evidence="1" key="1">
    <citation type="submission" date="2021-06" db="EMBL/GenBank/DDBJ databases">
        <authorList>
            <person name="Kallberg Y."/>
            <person name="Tangrot J."/>
            <person name="Rosling A."/>
        </authorList>
    </citation>
    <scope>NUCLEOTIDE SEQUENCE</scope>
    <source>
        <strain evidence="1">MA461A</strain>
    </source>
</reference>
<gene>
    <name evidence="1" type="ORF">RPERSI_LOCUS28183</name>
</gene>